<accession>A0A939PQH5</accession>
<keyword evidence="3" id="KW-1185">Reference proteome</keyword>
<evidence type="ECO:0000256" key="1">
    <source>
        <dbReference type="SAM" id="MobiDB-lite"/>
    </source>
</evidence>
<evidence type="ECO:0000313" key="3">
    <source>
        <dbReference type="Proteomes" id="UP000669179"/>
    </source>
</evidence>
<reference evidence="2" key="1">
    <citation type="submission" date="2021-03" db="EMBL/GenBank/DDBJ databases">
        <authorList>
            <person name="Kanchanasin P."/>
            <person name="Saeng-In P."/>
            <person name="Phongsopitanun W."/>
            <person name="Yuki M."/>
            <person name="Kudo T."/>
            <person name="Ohkuma M."/>
            <person name="Tanasupawat S."/>
        </authorList>
    </citation>
    <scope>NUCLEOTIDE SEQUENCE</scope>
    <source>
        <strain evidence="2">GKU 128</strain>
    </source>
</reference>
<protein>
    <submittedName>
        <fullName evidence="2">Uncharacterized protein</fullName>
    </submittedName>
</protein>
<dbReference type="AlphaFoldDB" id="A0A939PQH5"/>
<sequence length="94" mass="10545">MDVPPHPETVPAPSTRPDDRPVIGQIEAEFPGWSAWRSDTDRWWAFRTAANPLTIEQLRAGHRLIVQADTVAALRAEIRAEIESEPPVDEPSDH</sequence>
<dbReference type="RefSeq" id="WP_208260898.1">
    <property type="nucleotide sequence ID" value="NZ_JAGEOJ010000018.1"/>
</dbReference>
<feature type="compositionally biased region" description="Pro residues" evidence="1">
    <location>
        <begin position="1"/>
        <end position="10"/>
    </location>
</feature>
<name>A0A939PQH5_9ACTN</name>
<dbReference type="Proteomes" id="UP000669179">
    <property type="component" value="Unassembled WGS sequence"/>
</dbReference>
<feature type="region of interest" description="Disordered" evidence="1">
    <location>
        <begin position="1"/>
        <end position="21"/>
    </location>
</feature>
<proteinExistence type="predicted"/>
<gene>
    <name evidence="2" type="ORF">J4573_37645</name>
</gene>
<evidence type="ECO:0000313" key="2">
    <source>
        <dbReference type="EMBL" id="MBO2452866.1"/>
    </source>
</evidence>
<dbReference type="EMBL" id="JAGEOJ010000018">
    <property type="protein sequence ID" value="MBO2452866.1"/>
    <property type="molecule type" value="Genomic_DNA"/>
</dbReference>
<organism evidence="2 3">
    <name type="scientific">Actinomadura barringtoniae</name>
    <dbReference type="NCBI Taxonomy" id="1427535"/>
    <lineage>
        <taxon>Bacteria</taxon>
        <taxon>Bacillati</taxon>
        <taxon>Actinomycetota</taxon>
        <taxon>Actinomycetes</taxon>
        <taxon>Streptosporangiales</taxon>
        <taxon>Thermomonosporaceae</taxon>
        <taxon>Actinomadura</taxon>
    </lineage>
</organism>
<comment type="caution">
    <text evidence="2">The sequence shown here is derived from an EMBL/GenBank/DDBJ whole genome shotgun (WGS) entry which is preliminary data.</text>
</comment>